<dbReference type="PANTHER" id="PTHR16311">
    <property type="entry name" value="THROMBOSPONDIN TYPE I DOMAIN-CONTAINING 1"/>
    <property type="match status" value="1"/>
</dbReference>
<dbReference type="Pfam" id="PF00024">
    <property type="entry name" value="PAN_1"/>
    <property type="match status" value="1"/>
</dbReference>
<keyword evidence="1" id="KW-0245">EGF-like domain</keyword>
<sequence>MPLLWSQRKLVLMAVSLWSSQCIWTLNGQQTLVPGGQADGQVQMDQGRDVTLMETPYLDLSTVALSLQENASVTDDGNRNTTTEIDNNATAVPGSGITVINLIPTERSILGENLHTDKVFLWTKNPELYVSDDTGLLGHVYLTIKGKRSAAQCALECIKQSRCSSFNFYSTSHLCELSNSSHVESPENLAHVSGCQYHVKGAFSIDKRALGPCAEDPCSGHGRCLETRSISGERSHLCLCHHGWTGPGCQVADLGPRWGDWEPWSACSVTCNRGWRMRSRTCEDSTNGMSLSPGHCYGASQEYGTCELQQCPQPPPTDDLLDAVSEEVSSLVSAPRKNSILHIFVCLVMVALEVILEFWKKEEMARSKI</sequence>
<dbReference type="GO" id="GO:0071944">
    <property type="term" value="C:cell periphery"/>
    <property type="evidence" value="ECO:0007669"/>
    <property type="project" value="TreeGrafter"/>
</dbReference>
<reference evidence="6 7" key="1">
    <citation type="journal article" date="2021" name="Elife">
        <title>Chloroplast acquisition without the gene transfer in kleptoplastic sea slugs, Plakobranchus ocellatus.</title>
        <authorList>
            <person name="Maeda T."/>
            <person name="Takahashi S."/>
            <person name="Yoshida T."/>
            <person name="Shimamura S."/>
            <person name="Takaki Y."/>
            <person name="Nagai Y."/>
            <person name="Toyoda A."/>
            <person name="Suzuki Y."/>
            <person name="Arimoto A."/>
            <person name="Ishii H."/>
            <person name="Satoh N."/>
            <person name="Nishiyama T."/>
            <person name="Hasebe M."/>
            <person name="Maruyama T."/>
            <person name="Minagawa J."/>
            <person name="Obokata J."/>
            <person name="Shigenobu S."/>
        </authorList>
    </citation>
    <scope>NUCLEOTIDE SEQUENCE [LARGE SCALE GENOMIC DNA]</scope>
</reference>
<evidence type="ECO:0000313" key="6">
    <source>
        <dbReference type="EMBL" id="GFS05109.1"/>
    </source>
</evidence>
<feature type="domain" description="EGF-like" evidence="4">
    <location>
        <begin position="209"/>
        <end position="250"/>
    </location>
</feature>
<evidence type="ECO:0000313" key="7">
    <source>
        <dbReference type="Proteomes" id="UP000762676"/>
    </source>
</evidence>
<feature type="disulfide bond" evidence="1">
    <location>
        <begin position="240"/>
        <end position="249"/>
    </location>
</feature>
<dbReference type="Gene3D" id="3.50.4.10">
    <property type="entry name" value="Hepatocyte Growth Factor"/>
    <property type="match status" value="1"/>
</dbReference>
<keyword evidence="7" id="KW-1185">Reference proteome</keyword>
<dbReference type="Proteomes" id="UP000762676">
    <property type="component" value="Unassembled WGS sequence"/>
</dbReference>
<dbReference type="SUPFAM" id="SSF82895">
    <property type="entry name" value="TSP-1 type 1 repeat"/>
    <property type="match status" value="1"/>
</dbReference>
<dbReference type="SMART" id="SM00209">
    <property type="entry name" value="TSP1"/>
    <property type="match status" value="1"/>
</dbReference>
<dbReference type="InterPro" id="IPR000884">
    <property type="entry name" value="TSP1_rpt"/>
</dbReference>
<dbReference type="SMART" id="SM00181">
    <property type="entry name" value="EGF"/>
    <property type="match status" value="1"/>
</dbReference>
<dbReference type="AlphaFoldDB" id="A0AAV4I7M0"/>
<evidence type="ECO:0000256" key="2">
    <source>
        <dbReference type="SAM" id="Phobius"/>
    </source>
</evidence>
<dbReference type="SUPFAM" id="SSF57196">
    <property type="entry name" value="EGF/Laminin"/>
    <property type="match status" value="1"/>
</dbReference>
<feature type="transmembrane region" description="Helical" evidence="2">
    <location>
        <begin position="340"/>
        <end position="359"/>
    </location>
</feature>
<dbReference type="PROSITE" id="PS50948">
    <property type="entry name" value="PAN"/>
    <property type="match status" value="1"/>
</dbReference>
<protein>
    <submittedName>
        <fullName evidence="6">Thrombospondin type-1 domain-containing protein 1</fullName>
    </submittedName>
</protein>
<keyword evidence="2" id="KW-0812">Transmembrane</keyword>
<dbReference type="SUPFAM" id="SSF57414">
    <property type="entry name" value="Hairpin loop containing domain-like"/>
    <property type="match status" value="1"/>
</dbReference>
<dbReference type="Gene3D" id="2.10.25.10">
    <property type="entry name" value="Laminin"/>
    <property type="match status" value="1"/>
</dbReference>
<comment type="caution">
    <text evidence="1">Lacks conserved residue(s) required for the propagation of feature annotation.</text>
</comment>
<keyword evidence="1" id="KW-1015">Disulfide bond</keyword>
<comment type="caution">
    <text evidence="6">The sequence shown here is derived from an EMBL/GenBank/DDBJ whole genome shotgun (WGS) entry which is preliminary data.</text>
</comment>
<dbReference type="InterPro" id="IPR003609">
    <property type="entry name" value="Pan_app"/>
</dbReference>
<organism evidence="6 7">
    <name type="scientific">Elysia marginata</name>
    <dbReference type="NCBI Taxonomy" id="1093978"/>
    <lineage>
        <taxon>Eukaryota</taxon>
        <taxon>Metazoa</taxon>
        <taxon>Spiralia</taxon>
        <taxon>Lophotrochozoa</taxon>
        <taxon>Mollusca</taxon>
        <taxon>Gastropoda</taxon>
        <taxon>Heterobranchia</taxon>
        <taxon>Euthyneura</taxon>
        <taxon>Panpulmonata</taxon>
        <taxon>Sacoglossa</taxon>
        <taxon>Placobranchoidea</taxon>
        <taxon>Plakobranchidae</taxon>
        <taxon>Elysia</taxon>
    </lineage>
</organism>
<gene>
    <name evidence="6" type="ORF">ElyMa_001191600</name>
</gene>
<dbReference type="InterPro" id="IPR036383">
    <property type="entry name" value="TSP1_rpt_sf"/>
</dbReference>
<dbReference type="PANTHER" id="PTHR16311:SF3">
    <property type="entry name" value="THROMBOSPONDIN TYPE-1 DOMAIN-CONTAINING PROTEIN 1"/>
    <property type="match status" value="1"/>
</dbReference>
<dbReference type="PROSITE" id="PS01186">
    <property type="entry name" value="EGF_2"/>
    <property type="match status" value="1"/>
</dbReference>
<dbReference type="SMART" id="SM00473">
    <property type="entry name" value="PAN_AP"/>
    <property type="match status" value="1"/>
</dbReference>
<dbReference type="InterPro" id="IPR038877">
    <property type="entry name" value="THSD1"/>
</dbReference>
<feature type="domain" description="Apple" evidence="5">
    <location>
        <begin position="123"/>
        <end position="202"/>
    </location>
</feature>
<feature type="signal peptide" evidence="3">
    <location>
        <begin position="1"/>
        <end position="28"/>
    </location>
</feature>
<dbReference type="PROSITE" id="PS50092">
    <property type="entry name" value="TSP1"/>
    <property type="match status" value="1"/>
</dbReference>
<keyword evidence="2" id="KW-1133">Transmembrane helix</keyword>
<proteinExistence type="predicted"/>
<evidence type="ECO:0000259" key="4">
    <source>
        <dbReference type="PROSITE" id="PS50026"/>
    </source>
</evidence>
<keyword evidence="3" id="KW-0732">Signal</keyword>
<dbReference type="Gene3D" id="2.20.100.10">
    <property type="entry name" value="Thrombospondin type-1 (TSP1) repeat"/>
    <property type="match status" value="1"/>
</dbReference>
<keyword evidence="2" id="KW-0472">Membrane</keyword>
<accession>A0AAV4I7M0</accession>
<dbReference type="Pfam" id="PF23106">
    <property type="entry name" value="EGF_Teneurin"/>
    <property type="match status" value="1"/>
</dbReference>
<dbReference type="PROSITE" id="PS00022">
    <property type="entry name" value="EGF_1"/>
    <property type="match status" value="1"/>
</dbReference>
<dbReference type="EMBL" id="BMAT01002343">
    <property type="protein sequence ID" value="GFS05109.1"/>
    <property type="molecule type" value="Genomic_DNA"/>
</dbReference>
<dbReference type="InterPro" id="IPR000742">
    <property type="entry name" value="EGF"/>
</dbReference>
<evidence type="ECO:0000256" key="1">
    <source>
        <dbReference type="PROSITE-ProRule" id="PRU00076"/>
    </source>
</evidence>
<dbReference type="CDD" id="cd00054">
    <property type="entry name" value="EGF_CA"/>
    <property type="match status" value="1"/>
</dbReference>
<dbReference type="PROSITE" id="PS50026">
    <property type="entry name" value="EGF_3"/>
    <property type="match status" value="1"/>
</dbReference>
<name>A0AAV4I7M0_9GAST</name>
<feature type="chain" id="PRO_5043999854" evidence="3">
    <location>
        <begin position="29"/>
        <end position="369"/>
    </location>
</feature>
<evidence type="ECO:0000259" key="5">
    <source>
        <dbReference type="PROSITE" id="PS50948"/>
    </source>
</evidence>
<evidence type="ECO:0000256" key="3">
    <source>
        <dbReference type="SAM" id="SignalP"/>
    </source>
</evidence>
<dbReference type="Pfam" id="PF00090">
    <property type="entry name" value="TSP_1"/>
    <property type="match status" value="1"/>
</dbReference>